<sequence length="56" mass="5625">MADGLRPQTRRYGGGRGGRSGAGACVGPGGCGVRRPRSAGVVGCGARKRTLGFCLF</sequence>
<reference evidence="3" key="1">
    <citation type="journal article" date="2020" name="Nat. Genet.">
        <title>Genomic diversifications of five Gossypium allopolyploid species and their impact on cotton improvement.</title>
        <authorList>
            <person name="Chen Z.J."/>
            <person name="Sreedasyam A."/>
            <person name="Ando A."/>
            <person name="Song Q."/>
            <person name="De Santiago L.M."/>
            <person name="Hulse-Kemp A.M."/>
            <person name="Ding M."/>
            <person name="Ye W."/>
            <person name="Kirkbride R.C."/>
            <person name="Jenkins J."/>
            <person name="Plott C."/>
            <person name="Lovell J."/>
            <person name="Lin Y.M."/>
            <person name="Vaughn R."/>
            <person name="Liu B."/>
            <person name="Simpson S."/>
            <person name="Scheffler B.E."/>
            <person name="Wen L."/>
            <person name="Saski C.A."/>
            <person name="Grover C.E."/>
            <person name="Hu G."/>
            <person name="Conover J.L."/>
            <person name="Carlson J.W."/>
            <person name="Shu S."/>
            <person name="Boston L.B."/>
            <person name="Williams M."/>
            <person name="Peterson D.G."/>
            <person name="McGee K."/>
            <person name="Jones D.C."/>
            <person name="Wendel J.F."/>
            <person name="Stelly D.M."/>
            <person name="Grimwood J."/>
            <person name="Schmutz J."/>
        </authorList>
    </citation>
    <scope>NUCLEOTIDE SEQUENCE [LARGE SCALE GENOMIC DNA]</scope>
    <source>
        <strain evidence="3">cv. 3-79</strain>
    </source>
</reference>
<feature type="compositionally biased region" description="Gly residues" evidence="1">
    <location>
        <begin position="12"/>
        <end position="22"/>
    </location>
</feature>
<evidence type="ECO:0000256" key="1">
    <source>
        <dbReference type="SAM" id="MobiDB-lite"/>
    </source>
</evidence>
<protein>
    <submittedName>
        <fullName evidence="2">Uncharacterized protein</fullName>
    </submittedName>
</protein>
<feature type="region of interest" description="Disordered" evidence="1">
    <location>
        <begin position="1"/>
        <end position="22"/>
    </location>
</feature>
<accession>A0A5J5SUX9</accession>
<keyword evidence="3" id="KW-1185">Reference proteome</keyword>
<proteinExistence type="predicted"/>
<name>A0A5J5SUX9_GOSBA</name>
<organism evidence="2 3">
    <name type="scientific">Gossypium barbadense</name>
    <name type="common">Sea Island cotton</name>
    <name type="synonym">Hibiscus barbadensis</name>
    <dbReference type="NCBI Taxonomy" id="3634"/>
    <lineage>
        <taxon>Eukaryota</taxon>
        <taxon>Viridiplantae</taxon>
        <taxon>Streptophyta</taxon>
        <taxon>Embryophyta</taxon>
        <taxon>Tracheophyta</taxon>
        <taxon>Spermatophyta</taxon>
        <taxon>Magnoliopsida</taxon>
        <taxon>eudicotyledons</taxon>
        <taxon>Gunneridae</taxon>
        <taxon>Pentapetalae</taxon>
        <taxon>rosids</taxon>
        <taxon>malvids</taxon>
        <taxon>Malvales</taxon>
        <taxon>Malvaceae</taxon>
        <taxon>Malvoideae</taxon>
        <taxon>Gossypium</taxon>
    </lineage>
</organism>
<evidence type="ECO:0000313" key="2">
    <source>
        <dbReference type="EMBL" id="KAB2047223.1"/>
    </source>
</evidence>
<dbReference type="Proteomes" id="UP000327439">
    <property type="component" value="Chromosome A13"/>
</dbReference>
<dbReference type="EMBL" id="CM018214">
    <property type="protein sequence ID" value="KAB2047223.1"/>
    <property type="molecule type" value="Genomic_DNA"/>
</dbReference>
<evidence type="ECO:0000313" key="3">
    <source>
        <dbReference type="Proteomes" id="UP000327439"/>
    </source>
</evidence>
<dbReference type="AlphaFoldDB" id="A0A5J5SUX9"/>
<gene>
    <name evidence="2" type="ORF">ES319_A13G030000v1</name>
</gene>